<dbReference type="VEuPathDB" id="TrichDB:TRFO_08560"/>
<feature type="domain" description="Bardet-Biedl syndrome 1 N-terminal" evidence="1">
    <location>
        <begin position="9"/>
        <end position="256"/>
    </location>
</feature>
<dbReference type="GO" id="GO:0005119">
    <property type="term" value="F:smoothened binding"/>
    <property type="evidence" value="ECO:0007669"/>
    <property type="project" value="TreeGrafter"/>
</dbReference>
<organism evidence="3 4">
    <name type="scientific">Tritrichomonas foetus</name>
    <dbReference type="NCBI Taxonomy" id="1144522"/>
    <lineage>
        <taxon>Eukaryota</taxon>
        <taxon>Metamonada</taxon>
        <taxon>Parabasalia</taxon>
        <taxon>Tritrichomonadida</taxon>
        <taxon>Tritrichomonadidae</taxon>
        <taxon>Tritrichomonas</taxon>
    </lineage>
</organism>
<evidence type="ECO:0000259" key="1">
    <source>
        <dbReference type="Pfam" id="PF14779"/>
    </source>
</evidence>
<dbReference type="GO" id="GO:0005930">
    <property type="term" value="C:axoneme"/>
    <property type="evidence" value="ECO:0007669"/>
    <property type="project" value="TreeGrafter"/>
</dbReference>
<dbReference type="AlphaFoldDB" id="A0A1J4JKT9"/>
<dbReference type="InterPro" id="IPR015943">
    <property type="entry name" value="WD40/YVTN_repeat-like_dom_sf"/>
</dbReference>
<dbReference type="SUPFAM" id="SSF69322">
    <property type="entry name" value="Tricorn protease domain 2"/>
    <property type="match status" value="1"/>
</dbReference>
<dbReference type="InterPro" id="IPR056419">
    <property type="entry name" value="GAE_BBS1"/>
</dbReference>
<dbReference type="RefSeq" id="XP_068352152.1">
    <property type="nucleotide sequence ID" value="XM_068494360.1"/>
</dbReference>
<evidence type="ECO:0000313" key="3">
    <source>
        <dbReference type="EMBL" id="OHS99015.1"/>
    </source>
</evidence>
<dbReference type="EMBL" id="MLAK01001026">
    <property type="protein sequence ID" value="OHS99015.1"/>
    <property type="molecule type" value="Genomic_DNA"/>
</dbReference>
<dbReference type="Pfam" id="PF14779">
    <property type="entry name" value="BBS1"/>
    <property type="match status" value="1"/>
</dbReference>
<keyword evidence="4" id="KW-1185">Reference proteome</keyword>
<protein>
    <submittedName>
        <fullName evidence="3">Uncharacterized protein</fullName>
    </submittedName>
</protein>
<dbReference type="GO" id="GO:1905515">
    <property type="term" value="P:non-motile cilium assembly"/>
    <property type="evidence" value="ECO:0007669"/>
    <property type="project" value="InterPro"/>
</dbReference>
<proteinExistence type="predicted"/>
<dbReference type="GeneID" id="94829064"/>
<evidence type="ECO:0000259" key="2">
    <source>
        <dbReference type="Pfam" id="PF23304"/>
    </source>
</evidence>
<gene>
    <name evidence="3" type="ORF">TRFO_08560</name>
</gene>
<dbReference type="GO" id="GO:0034464">
    <property type="term" value="C:BBSome"/>
    <property type="evidence" value="ECO:0007669"/>
    <property type="project" value="InterPro"/>
</dbReference>
<sequence>MSSAKELNWRIAFSDKTTGMASVPQCLTSGDVFGDGSNRILIVSLDQKLICFEGPRITHEITLPDMPSSICVHYSGKAKGGIPLVAVGAGNSILFFLNMREYSKFTLPPPFKSKNEKEIYDQFESGSLTLSDMQRELLSAKERNVQLCQQSIAFLRANLSTKAANDRWRQSLTDVTSSDCITTLSSIKINAVTDDLSTRLLIGTESRTLLLLDVNDQNVEKKWELGAPPSVIKTSGYLSGTSLIAVVTRDRTLRLISNMADEAASVNCESLPVDVSICAGNVYVALMSKLVKIFDSTGKLIETVAFDSHIISLVSISIESRQLQCCCVATESGELTFLDRSTRISTLKVDEGISAMFYGQVGREPYNLLTISKQGGLFLRTLSRVPHHSKNENKTEEPPAAIPIPKKTKLFLDKCDYERNNAPQMHKEWRNSLRYLYLLAANTYAQILDDSVVPSIEDVSFSVKIAGMGPEFVMNVQTVNSGSDVISMVKVIPKYNPKMYKVSPDFVNLPPMVGGYQYSARFSVKSIDKEGKSDTINVIATSPISPTPLCSSVVQIPVSQFPVE</sequence>
<dbReference type="PANTHER" id="PTHR20870">
    <property type="entry name" value="BARDET-BIEDL SYNDROME 1 PROTEIN"/>
    <property type="match status" value="1"/>
</dbReference>
<evidence type="ECO:0000313" key="4">
    <source>
        <dbReference type="Proteomes" id="UP000179807"/>
    </source>
</evidence>
<dbReference type="Pfam" id="PF23304">
    <property type="entry name" value="GAE_BBS1"/>
    <property type="match status" value="1"/>
</dbReference>
<dbReference type="GO" id="GO:0005113">
    <property type="term" value="F:patched binding"/>
    <property type="evidence" value="ECO:0007669"/>
    <property type="project" value="TreeGrafter"/>
</dbReference>
<dbReference type="Proteomes" id="UP000179807">
    <property type="component" value="Unassembled WGS sequence"/>
</dbReference>
<dbReference type="GO" id="GO:0005815">
    <property type="term" value="C:microtubule organizing center"/>
    <property type="evidence" value="ECO:0007669"/>
    <property type="project" value="TreeGrafter"/>
</dbReference>
<name>A0A1J4JKT9_9EUKA</name>
<dbReference type="Gene3D" id="2.130.10.10">
    <property type="entry name" value="YVTN repeat-like/Quinoprotein amine dehydrogenase"/>
    <property type="match status" value="1"/>
</dbReference>
<accession>A0A1J4JKT9</accession>
<dbReference type="InterPro" id="IPR032728">
    <property type="entry name" value="BBS1_N"/>
</dbReference>
<comment type="caution">
    <text evidence="3">The sequence shown here is derived from an EMBL/GenBank/DDBJ whole genome shotgun (WGS) entry which is preliminary data.</text>
</comment>
<dbReference type="InterPro" id="IPR028784">
    <property type="entry name" value="BBS1"/>
</dbReference>
<reference evidence="3" key="1">
    <citation type="submission" date="2016-10" db="EMBL/GenBank/DDBJ databases">
        <authorList>
            <person name="Benchimol M."/>
            <person name="Almeida L.G."/>
            <person name="Vasconcelos A.T."/>
            <person name="Perreira-Neves A."/>
            <person name="Rosa I.A."/>
            <person name="Tasca T."/>
            <person name="Bogo M.R."/>
            <person name="de Souza W."/>
        </authorList>
    </citation>
    <scope>NUCLEOTIDE SEQUENCE [LARGE SCALE GENOMIC DNA]</scope>
    <source>
        <strain evidence="3">K</strain>
    </source>
</reference>
<dbReference type="PANTHER" id="PTHR20870:SF0">
    <property type="entry name" value="BARDET-BIEDL SYNDROME 1 PROTEIN"/>
    <property type="match status" value="1"/>
</dbReference>
<feature type="domain" description="Bardet-Biedl syndrome 1 protein GAE" evidence="2">
    <location>
        <begin position="461"/>
        <end position="560"/>
    </location>
</feature>
<dbReference type="OrthoDB" id="10259809at2759"/>
<dbReference type="GO" id="GO:0061512">
    <property type="term" value="P:protein localization to cilium"/>
    <property type="evidence" value="ECO:0007669"/>
    <property type="project" value="TreeGrafter"/>
</dbReference>